<evidence type="ECO:0000313" key="8">
    <source>
        <dbReference type="EMBL" id="BBO66769.1"/>
    </source>
</evidence>
<reference evidence="8 9" key="1">
    <citation type="submission" date="2019-11" db="EMBL/GenBank/DDBJ databases">
        <title>Comparative genomics of hydrocarbon-degrading Desulfosarcina strains.</title>
        <authorList>
            <person name="Watanabe M."/>
            <person name="Kojima H."/>
            <person name="Fukui M."/>
        </authorList>
    </citation>
    <scope>NUCLEOTIDE SEQUENCE [LARGE SCALE GENOMIC DNA]</scope>
    <source>
        <strain evidence="8 9">PL12</strain>
    </source>
</reference>
<keyword evidence="9" id="KW-1185">Reference proteome</keyword>
<feature type="transmembrane region" description="Helical" evidence="7">
    <location>
        <begin position="12"/>
        <end position="32"/>
    </location>
</feature>
<accession>A0A5K7YG73</accession>
<gene>
    <name evidence="8" type="ORF">DSCA_06990</name>
</gene>
<proteinExistence type="inferred from homology"/>
<dbReference type="AlphaFoldDB" id="A0A5K7YG73"/>
<keyword evidence="1 7" id="KW-1003">Cell membrane</keyword>
<evidence type="ECO:0000256" key="4">
    <source>
        <dbReference type="ARBA" id="ARBA00023136"/>
    </source>
</evidence>
<dbReference type="Pfam" id="PF04347">
    <property type="entry name" value="FliO"/>
    <property type="match status" value="1"/>
</dbReference>
<dbReference type="OrthoDB" id="5421696at2"/>
<evidence type="ECO:0000256" key="6">
    <source>
        <dbReference type="ARBA" id="ARBA00037937"/>
    </source>
</evidence>
<comment type="similarity">
    <text evidence="6 7">Belongs to the FliO/MopB family.</text>
</comment>
<dbReference type="GO" id="GO:0044781">
    <property type="term" value="P:bacterial-type flagellum organization"/>
    <property type="evidence" value="ECO:0007669"/>
    <property type="project" value="UniProtKB-UniRule"/>
</dbReference>
<dbReference type="InterPro" id="IPR052205">
    <property type="entry name" value="FliO/MopB"/>
</dbReference>
<dbReference type="NCBIfam" id="TIGR03500">
    <property type="entry name" value="FliO_TIGR"/>
    <property type="match status" value="1"/>
</dbReference>
<keyword evidence="5 7" id="KW-0975">Bacterial flagellum</keyword>
<dbReference type="RefSeq" id="WP_155315104.1">
    <property type="nucleotide sequence ID" value="NZ_AP021874.1"/>
</dbReference>
<dbReference type="PANTHER" id="PTHR38766:SF1">
    <property type="entry name" value="FLAGELLAR PROTEIN FLIO"/>
    <property type="match status" value="1"/>
</dbReference>
<comment type="subcellular location">
    <subcellularLocation>
        <location evidence="7">Cell membrane</location>
    </subcellularLocation>
    <subcellularLocation>
        <location evidence="7">Bacterial flagellum basal body</location>
    </subcellularLocation>
</comment>
<dbReference type="KEGG" id="dalk:DSCA_06990"/>
<evidence type="ECO:0000256" key="1">
    <source>
        <dbReference type="ARBA" id="ARBA00022475"/>
    </source>
</evidence>
<dbReference type="GO" id="GO:0009425">
    <property type="term" value="C:bacterial-type flagellum basal body"/>
    <property type="evidence" value="ECO:0007669"/>
    <property type="project" value="UniProtKB-SubCell"/>
</dbReference>
<evidence type="ECO:0000256" key="7">
    <source>
        <dbReference type="RuleBase" id="RU362064"/>
    </source>
</evidence>
<keyword evidence="3 7" id="KW-1133">Transmembrane helix</keyword>
<evidence type="ECO:0000256" key="3">
    <source>
        <dbReference type="ARBA" id="ARBA00022989"/>
    </source>
</evidence>
<keyword evidence="4 7" id="KW-0472">Membrane</keyword>
<protein>
    <recommendedName>
        <fullName evidence="7">Flagellar protein</fullName>
    </recommendedName>
</protein>
<evidence type="ECO:0000256" key="2">
    <source>
        <dbReference type="ARBA" id="ARBA00022692"/>
    </source>
</evidence>
<evidence type="ECO:0000313" key="9">
    <source>
        <dbReference type="Proteomes" id="UP000427906"/>
    </source>
</evidence>
<dbReference type="GO" id="GO:0005886">
    <property type="term" value="C:plasma membrane"/>
    <property type="evidence" value="ECO:0007669"/>
    <property type="project" value="UniProtKB-SubCell"/>
</dbReference>
<name>A0A5K7YG73_9BACT</name>
<dbReference type="PANTHER" id="PTHR38766">
    <property type="entry name" value="FLAGELLAR PROTEIN FLIO"/>
    <property type="match status" value="1"/>
</dbReference>
<sequence length="125" mass="13494">MNGMPDMMSAGLKMIASLGVVLAMILCLLYGARKLTRQRTGGGGGRRIEVLESHYMGVKKTISLVRVPGKVLVLGITGDRINLLDTLDDDIVQQQIPEDEPKSFGPILSDRLKRIGSGFRGKGNA</sequence>
<evidence type="ECO:0000256" key="5">
    <source>
        <dbReference type="ARBA" id="ARBA00023143"/>
    </source>
</evidence>
<keyword evidence="2 7" id="KW-0812">Transmembrane</keyword>
<dbReference type="Proteomes" id="UP000427906">
    <property type="component" value="Chromosome"/>
</dbReference>
<dbReference type="InterPro" id="IPR022781">
    <property type="entry name" value="Flagellar_biosynth_FliO"/>
</dbReference>
<organism evidence="8 9">
    <name type="scientific">Desulfosarcina alkanivorans</name>
    <dbReference type="NCBI Taxonomy" id="571177"/>
    <lineage>
        <taxon>Bacteria</taxon>
        <taxon>Pseudomonadati</taxon>
        <taxon>Thermodesulfobacteriota</taxon>
        <taxon>Desulfobacteria</taxon>
        <taxon>Desulfobacterales</taxon>
        <taxon>Desulfosarcinaceae</taxon>
        <taxon>Desulfosarcina</taxon>
    </lineage>
</organism>
<dbReference type="EMBL" id="AP021874">
    <property type="protein sequence ID" value="BBO66769.1"/>
    <property type="molecule type" value="Genomic_DNA"/>
</dbReference>